<evidence type="ECO:0000259" key="1">
    <source>
        <dbReference type="Pfam" id="PF13191"/>
    </source>
</evidence>
<gene>
    <name evidence="2" type="ORF">GC722_16565</name>
</gene>
<dbReference type="Proteomes" id="UP000435304">
    <property type="component" value="Unassembled WGS sequence"/>
</dbReference>
<dbReference type="Pfam" id="PF13191">
    <property type="entry name" value="AAA_16"/>
    <property type="match status" value="1"/>
</dbReference>
<dbReference type="AlphaFoldDB" id="A0A6A9V214"/>
<dbReference type="InterPro" id="IPR041664">
    <property type="entry name" value="AAA_16"/>
</dbReference>
<accession>A0A6A9V214</accession>
<protein>
    <submittedName>
        <fullName evidence="2">AAA family ATPase</fullName>
    </submittedName>
</protein>
<comment type="caution">
    <text evidence="2">The sequence shown here is derived from an EMBL/GenBank/DDBJ whole genome shotgun (WGS) entry which is preliminary data.</text>
</comment>
<keyword evidence="3" id="KW-1185">Reference proteome</keyword>
<dbReference type="EMBL" id="WPCU01000010">
    <property type="protein sequence ID" value="MVA77617.1"/>
    <property type="molecule type" value="Genomic_DNA"/>
</dbReference>
<dbReference type="Gene3D" id="3.40.50.300">
    <property type="entry name" value="P-loop containing nucleotide triphosphate hydrolases"/>
    <property type="match status" value="1"/>
</dbReference>
<reference evidence="2 3" key="1">
    <citation type="submission" date="2019-12" db="EMBL/GenBank/DDBJ databases">
        <title>Auraticoccus cholistani sp. nov., an actinomycete isolated from soil of Cholistan desert.</title>
        <authorList>
            <person name="Cheema M.T."/>
        </authorList>
    </citation>
    <scope>NUCLEOTIDE SEQUENCE [LARGE SCALE GENOMIC DNA]</scope>
    <source>
        <strain evidence="2 3">F435</strain>
    </source>
</reference>
<proteinExistence type="predicted"/>
<dbReference type="RefSeq" id="WP_156611870.1">
    <property type="nucleotide sequence ID" value="NZ_WPCU01000010.1"/>
</dbReference>
<dbReference type="PANTHER" id="PTHR34301">
    <property type="entry name" value="DNA-BINDING PROTEIN-RELATED"/>
    <property type="match status" value="1"/>
</dbReference>
<organism evidence="2 3">
    <name type="scientific">Auraticoccus cholistanensis</name>
    <dbReference type="NCBI Taxonomy" id="2656650"/>
    <lineage>
        <taxon>Bacteria</taxon>
        <taxon>Bacillati</taxon>
        <taxon>Actinomycetota</taxon>
        <taxon>Actinomycetes</taxon>
        <taxon>Propionibacteriales</taxon>
        <taxon>Propionibacteriaceae</taxon>
        <taxon>Auraticoccus</taxon>
    </lineage>
</organism>
<dbReference type="PANTHER" id="PTHR34301:SF8">
    <property type="entry name" value="ATPASE DOMAIN-CONTAINING PROTEIN"/>
    <property type="match status" value="1"/>
</dbReference>
<dbReference type="SUPFAM" id="SSF52540">
    <property type="entry name" value="P-loop containing nucleoside triphosphate hydrolases"/>
    <property type="match status" value="1"/>
</dbReference>
<sequence>MRGPFFPGAGTSPFRLEGRDAELRTWERMLTDLAVFGQTSARHLVVQGVRGVGKTSLLKQLAEDALTQGCLAVRVRCQTTGRETLMERVRHALDAALQHRDLSAEHGRLVRAAVSTPVGGLEVERELGPGDPLTDTAFMQRLVDATEEVRSRGGTGLALLVDETQYADRASLVNLSELASLIGERDGDKPPLLLCFAGLPTDTAEKVARSSSHAERVYRTITLGYLDEASTRDALLLPVQHAGGRWEADALARAVALTGGYPAFIQEYGQAIWELRRGDRIDTEVVAEGAAAARPQIEAYYEGAWSAAPPLGRSALVALARAGGRARMGELARALGRSSSSEISWAVEELRQRGTVLKPERGVVVFGRTGMAEWVLDHHEDETS</sequence>
<evidence type="ECO:0000313" key="2">
    <source>
        <dbReference type="EMBL" id="MVA77617.1"/>
    </source>
</evidence>
<evidence type="ECO:0000313" key="3">
    <source>
        <dbReference type="Proteomes" id="UP000435304"/>
    </source>
</evidence>
<name>A0A6A9V214_9ACTN</name>
<feature type="domain" description="Orc1-like AAA ATPase" evidence="1">
    <location>
        <begin position="17"/>
        <end position="182"/>
    </location>
</feature>
<dbReference type="InterPro" id="IPR027417">
    <property type="entry name" value="P-loop_NTPase"/>
</dbReference>